<sequence length="75" mass="7979">MSLDEIAVGQQALILSLQNLSRANRKKLMSLGILPNTTLTIVRRAPLGDPIQISAPGISLALSTNQAKSIEVQSL</sequence>
<accession>A0ABQ1HWR1</accession>
<comment type="caution">
    <text evidence="3">The sequence shown here is derived from an EMBL/GenBank/DDBJ whole genome shotgun (WGS) entry which is preliminary data.</text>
</comment>
<protein>
    <submittedName>
        <fullName evidence="3">Iron transporter FeoA</fullName>
    </submittedName>
</protein>
<reference evidence="4" key="1">
    <citation type="journal article" date="2019" name="Int. J. Syst. Evol. Microbiol.">
        <title>The Global Catalogue of Microorganisms (GCM) 10K type strain sequencing project: providing services to taxonomists for standard genome sequencing and annotation.</title>
        <authorList>
            <consortium name="The Broad Institute Genomics Platform"/>
            <consortium name="The Broad Institute Genome Sequencing Center for Infectious Disease"/>
            <person name="Wu L."/>
            <person name="Ma J."/>
        </authorList>
    </citation>
    <scope>NUCLEOTIDE SEQUENCE [LARGE SCALE GENOMIC DNA]</scope>
    <source>
        <strain evidence="4">CGMCC 1.10131</strain>
    </source>
</reference>
<dbReference type="InterPro" id="IPR052713">
    <property type="entry name" value="FeoA"/>
</dbReference>
<dbReference type="RefSeq" id="WP_055731890.1">
    <property type="nucleotide sequence ID" value="NZ_BMDY01000001.1"/>
</dbReference>
<proteinExistence type="predicted"/>
<dbReference type="PANTHER" id="PTHR42954">
    <property type="entry name" value="FE(2+) TRANSPORT PROTEIN A"/>
    <property type="match status" value="1"/>
</dbReference>
<dbReference type="EMBL" id="BMDY01000001">
    <property type="protein sequence ID" value="GGA93615.1"/>
    <property type="molecule type" value="Genomic_DNA"/>
</dbReference>
<evidence type="ECO:0000313" key="3">
    <source>
        <dbReference type="EMBL" id="GGA93615.1"/>
    </source>
</evidence>
<dbReference type="Gene3D" id="2.30.30.90">
    <property type="match status" value="1"/>
</dbReference>
<organism evidence="3 4">
    <name type="scientific">Agarivorans gilvus</name>
    <dbReference type="NCBI Taxonomy" id="680279"/>
    <lineage>
        <taxon>Bacteria</taxon>
        <taxon>Pseudomonadati</taxon>
        <taxon>Pseudomonadota</taxon>
        <taxon>Gammaproteobacteria</taxon>
        <taxon>Alteromonadales</taxon>
        <taxon>Alteromonadaceae</taxon>
        <taxon>Agarivorans</taxon>
    </lineage>
</organism>
<dbReference type="SUPFAM" id="SSF50037">
    <property type="entry name" value="C-terminal domain of transcriptional repressors"/>
    <property type="match status" value="1"/>
</dbReference>
<gene>
    <name evidence="3" type="ORF">GCM10007414_02910</name>
</gene>
<dbReference type="SMART" id="SM00899">
    <property type="entry name" value="FeoA"/>
    <property type="match status" value="1"/>
</dbReference>
<dbReference type="Pfam" id="PF04023">
    <property type="entry name" value="FeoA"/>
    <property type="match status" value="1"/>
</dbReference>
<feature type="domain" description="Ferrous iron transporter FeoA-like" evidence="2">
    <location>
        <begin position="1"/>
        <end position="74"/>
    </location>
</feature>
<evidence type="ECO:0000256" key="1">
    <source>
        <dbReference type="ARBA" id="ARBA00023004"/>
    </source>
</evidence>
<dbReference type="Proteomes" id="UP000651977">
    <property type="component" value="Unassembled WGS sequence"/>
</dbReference>
<dbReference type="InterPro" id="IPR007167">
    <property type="entry name" value="Fe-transptr_FeoA-like"/>
</dbReference>
<dbReference type="InterPro" id="IPR008988">
    <property type="entry name" value="Transcriptional_repressor_C"/>
</dbReference>
<keyword evidence="1" id="KW-0408">Iron</keyword>
<dbReference type="InterPro" id="IPR038157">
    <property type="entry name" value="FeoA_core_dom"/>
</dbReference>
<keyword evidence="4" id="KW-1185">Reference proteome</keyword>
<evidence type="ECO:0000259" key="2">
    <source>
        <dbReference type="SMART" id="SM00899"/>
    </source>
</evidence>
<dbReference type="PANTHER" id="PTHR42954:SF2">
    <property type="entry name" value="FE(2+) TRANSPORT PROTEIN A"/>
    <property type="match status" value="1"/>
</dbReference>
<evidence type="ECO:0000313" key="4">
    <source>
        <dbReference type="Proteomes" id="UP000651977"/>
    </source>
</evidence>
<name>A0ABQ1HWR1_9ALTE</name>